<accession>A0ABW3LD10</accession>
<name>A0ABW3LD10_9BACL</name>
<evidence type="ECO:0000313" key="2">
    <source>
        <dbReference type="Proteomes" id="UP001597109"/>
    </source>
</evidence>
<reference evidence="2" key="1">
    <citation type="journal article" date="2019" name="Int. J. Syst. Evol. Microbiol.">
        <title>The Global Catalogue of Microorganisms (GCM) 10K type strain sequencing project: providing services to taxonomists for standard genome sequencing and annotation.</title>
        <authorList>
            <consortium name="The Broad Institute Genomics Platform"/>
            <consortium name="The Broad Institute Genome Sequencing Center for Infectious Disease"/>
            <person name="Wu L."/>
            <person name="Ma J."/>
        </authorList>
    </citation>
    <scope>NUCLEOTIDE SEQUENCE [LARGE SCALE GENOMIC DNA]</scope>
    <source>
        <strain evidence="2">CCUG 56756</strain>
    </source>
</reference>
<sequence length="133" mass="15485">MQEIEFPQSVTEKVKFILNAEVEEQGVQVLVKKQRKMEISAYNQFFNCTIEHDISFEDIGKSGVAFNKAEIFLLPEEYPAFFFTLSEHDIPFPPQYRQWCQSNPHIISVCLESVEPPEHFAERLADALQIFDI</sequence>
<organism evidence="1 2">
    <name type="scientific">Metaplanococcus flavidus</name>
    <dbReference type="NCBI Taxonomy" id="569883"/>
    <lineage>
        <taxon>Bacteria</taxon>
        <taxon>Bacillati</taxon>
        <taxon>Bacillota</taxon>
        <taxon>Bacilli</taxon>
        <taxon>Bacillales</taxon>
        <taxon>Caryophanaceae</taxon>
        <taxon>Metaplanococcus</taxon>
    </lineage>
</organism>
<protein>
    <submittedName>
        <fullName evidence="1">Uncharacterized protein</fullName>
    </submittedName>
</protein>
<dbReference type="Proteomes" id="UP001597109">
    <property type="component" value="Unassembled WGS sequence"/>
</dbReference>
<proteinExistence type="predicted"/>
<keyword evidence="2" id="KW-1185">Reference proteome</keyword>
<evidence type="ECO:0000313" key="1">
    <source>
        <dbReference type="EMBL" id="MFD1032505.1"/>
    </source>
</evidence>
<dbReference type="EMBL" id="JBHTKI010000022">
    <property type="protein sequence ID" value="MFD1032505.1"/>
    <property type="molecule type" value="Genomic_DNA"/>
</dbReference>
<comment type="caution">
    <text evidence="1">The sequence shown here is derived from an EMBL/GenBank/DDBJ whole genome shotgun (WGS) entry which is preliminary data.</text>
</comment>
<dbReference type="RefSeq" id="WP_144838312.1">
    <property type="nucleotide sequence ID" value="NZ_JBHTKI010000022.1"/>
</dbReference>
<gene>
    <name evidence="1" type="ORF">ACFQ1X_13780</name>
</gene>